<dbReference type="Proteomes" id="UP001629288">
    <property type="component" value="Unassembled WGS sequence"/>
</dbReference>
<gene>
    <name evidence="1" type="ORF">PQR00_34100</name>
</gene>
<protein>
    <submittedName>
        <fullName evidence="1">Uncharacterized protein</fullName>
    </submittedName>
</protein>
<evidence type="ECO:0000313" key="2">
    <source>
        <dbReference type="Proteomes" id="UP001629288"/>
    </source>
</evidence>
<sequence length="179" mass="19882">MFALRGRRALEDAFRELVAFVDTLMTSGADLSTVQHAPVFSYILTNKQIAKVKKVCQDEGWPMPRWRGIEITVSTVAHILDSRLSERGVTAAFVAEIMAAAYCENSEVYVNKRHGLKSNQGHDEQAVFLNAVTKLPLNGTKWSAVAIVALNHQDAEGQKKMASITAYYADEAKIRSIKR</sequence>
<proteinExistence type="predicted"/>
<dbReference type="RefSeq" id="WP_408131883.1">
    <property type="nucleotide sequence ID" value="NZ_JAQQDH010000030.1"/>
</dbReference>
<evidence type="ECO:0000313" key="1">
    <source>
        <dbReference type="EMBL" id="MFM0448616.1"/>
    </source>
</evidence>
<reference evidence="1 2" key="1">
    <citation type="journal article" date="2024" name="Chem. Sci.">
        <title>Discovery of megapolipeptins by genome mining of a Burkholderiales bacteria collection.</title>
        <authorList>
            <person name="Paulo B.S."/>
            <person name="Recchia M.J.J."/>
            <person name="Lee S."/>
            <person name="Fergusson C.H."/>
            <person name="Romanowski S.B."/>
            <person name="Hernandez A."/>
            <person name="Krull N."/>
            <person name="Liu D.Y."/>
            <person name="Cavanagh H."/>
            <person name="Bos A."/>
            <person name="Gray C.A."/>
            <person name="Murphy B.T."/>
            <person name="Linington R.G."/>
            <person name="Eustaquio A.S."/>
        </authorList>
    </citation>
    <scope>NUCLEOTIDE SEQUENCE [LARGE SCALE GENOMIC DNA]</scope>
    <source>
        <strain evidence="1 2">RL17-379-BIB-C</strain>
    </source>
</reference>
<organism evidence="1 2">
    <name type="scientific">Paraburkholderia strydomiana</name>
    <dbReference type="NCBI Taxonomy" id="1245417"/>
    <lineage>
        <taxon>Bacteria</taxon>
        <taxon>Pseudomonadati</taxon>
        <taxon>Pseudomonadota</taxon>
        <taxon>Betaproteobacteria</taxon>
        <taxon>Burkholderiales</taxon>
        <taxon>Burkholderiaceae</taxon>
        <taxon>Paraburkholderia</taxon>
    </lineage>
</organism>
<comment type="caution">
    <text evidence="1">The sequence shown here is derived from an EMBL/GenBank/DDBJ whole genome shotgun (WGS) entry which is preliminary data.</text>
</comment>
<dbReference type="EMBL" id="JAQQDH010000030">
    <property type="protein sequence ID" value="MFM0448616.1"/>
    <property type="molecule type" value="Genomic_DNA"/>
</dbReference>
<accession>A0ABW9CC37</accession>
<keyword evidence="2" id="KW-1185">Reference proteome</keyword>
<name>A0ABW9CC37_9BURK</name>